<dbReference type="InterPro" id="IPR039448">
    <property type="entry name" value="Beta_helix"/>
</dbReference>
<dbReference type="SMART" id="SM00710">
    <property type="entry name" value="PbH1"/>
    <property type="match status" value="6"/>
</dbReference>
<gene>
    <name evidence="3" type="ORF">D0Z07_8803</name>
</gene>
<comment type="caution">
    <text evidence="3">The sequence shown here is derived from an EMBL/GenBank/DDBJ whole genome shotgun (WGS) entry which is preliminary data.</text>
</comment>
<evidence type="ECO:0000256" key="1">
    <source>
        <dbReference type="SAM" id="SignalP"/>
    </source>
</evidence>
<feature type="signal peptide" evidence="1">
    <location>
        <begin position="1"/>
        <end position="19"/>
    </location>
</feature>
<dbReference type="Gene3D" id="2.160.20.10">
    <property type="entry name" value="Single-stranded right-handed beta-helix, Pectin lyase-like"/>
    <property type="match status" value="1"/>
</dbReference>
<keyword evidence="1" id="KW-0732">Signal</keyword>
<keyword evidence="4" id="KW-1185">Reference proteome</keyword>
<dbReference type="SUPFAM" id="SSF51126">
    <property type="entry name" value="Pectin lyase-like"/>
    <property type="match status" value="1"/>
</dbReference>
<protein>
    <recommendedName>
        <fullName evidence="2">Right handed beta helix domain-containing protein</fullName>
    </recommendedName>
</protein>
<feature type="chain" id="PRO_5040255335" description="Right handed beta helix domain-containing protein" evidence="1">
    <location>
        <begin position="20"/>
        <end position="351"/>
    </location>
</feature>
<evidence type="ECO:0000313" key="4">
    <source>
        <dbReference type="Proteomes" id="UP000785200"/>
    </source>
</evidence>
<reference evidence="3" key="1">
    <citation type="submission" date="2019-07" db="EMBL/GenBank/DDBJ databases">
        <title>Hyphodiscus hymeniophilus genome sequencing and assembly.</title>
        <authorList>
            <person name="Kramer G."/>
            <person name="Nodwell J."/>
        </authorList>
    </citation>
    <scope>NUCLEOTIDE SEQUENCE</scope>
    <source>
        <strain evidence="3">ATCC 34498</strain>
    </source>
</reference>
<organism evidence="3 4">
    <name type="scientific">Hyphodiscus hymeniophilus</name>
    <dbReference type="NCBI Taxonomy" id="353542"/>
    <lineage>
        <taxon>Eukaryota</taxon>
        <taxon>Fungi</taxon>
        <taxon>Dikarya</taxon>
        <taxon>Ascomycota</taxon>
        <taxon>Pezizomycotina</taxon>
        <taxon>Leotiomycetes</taxon>
        <taxon>Helotiales</taxon>
        <taxon>Hyphodiscaceae</taxon>
        <taxon>Hyphodiscus</taxon>
    </lineage>
</organism>
<dbReference type="InterPro" id="IPR006626">
    <property type="entry name" value="PbH1"/>
</dbReference>
<accession>A0A9P6VD60</accession>
<proteinExistence type="predicted"/>
<evidence type="ECO:0000313" key="3">
    <source>
        <dbReference type="EMBL" id="KAG0645231.1"/>
    </source>
</evidence>
<evidence type="ECO:0000259" key="2">
    <source>
        <dbReference type="Pfam" id="PF13229"/>
    </source>
</evidence>
<dbReference type="AlphaFoldDB" id="A0A9P6VD60"/>
<sequence length="351" mass="36128">MQLSIFFLAIVLIRQYVSAACISSGNQNTINEALSSGGTGAIVQLCAGVTLQIAGTISFTAANQEISTAGYPTGSTRATIQIATGNDVSTLISGAGYSGIRILNIQLDGNRPNAGFFNGGGANIEIGGTSSGQVVKYVNSRNPRGWSCLHVAEGGITSNYCTNATVSNNDIGPCGESGTNSAGQGQWADGISFACTDSLVEANDITGSTDGGIVVFGAPGTTVTGNTITSSSTYVGFGAINLVDGLYDGKFTNVQITNNQISGSHLFAAGISIGACVWSGPCKSPYVYTGPATVSGNTFTGHVTFPIAINGWTDGLTVFYPAACRIYQYLHSLGSRQRGLRCRHTAFKLCV</sequence>
<name>A0A9P6VD60_9HELO</name>
<dbReference type="Proteomes" id="UP000785200">
    <property type="component" value="Unassembled WGS sequence"/>
</dbReference>
<dbReference type="InterPro" id="IPR011050">
    <property type="entry name" value="Pectin_lyase_fold/virulence"/>
</dbReference>
<feature type="domain" description="Right handed beta helix" evidence="2">
    <location>
        <begin position="153"/>
        <end position="299"/>
    </location>
</feature>
<dbReference type="Pfam" id="PF13229">
    <property type="entry name" value="Beta_helix"/>
    <property type="match status" value="1"/>
</dbReference>
<dbReference type="InterPro" id="IPR012334">
    <property type="entry name" value="Pectin_lyas_fold"/>
</dbReference>
<dbReference type="OrthoDB" id="3587048at2759"/>
<dbReference type="EMBL" id="VNKQ01000019">
    <property type="protein sequence ID" value="KAG0645231.1"/>
    <property type="molecule type" value="Genomic_DNA"/>
</dbReference>